<accession>A0A9N9I7P8</accession>
<dbReference type="AlphaFoldDB" id="A0A9N9I7P8"/>
<proteinExistence type="predicted"/>
<protein>
    <submittedName>
        <fullName evidence="1">15150_t:CDS:1</fullName>
    </submittedName>
</protein>
<organism evidence="1 2">
    <name type="scientific">Cetraspora pellucida</name>
    <dbReference type="NCBI Taxonomy" id="1433469"/>
    <lineage>
        <taxon>Eukaryota</taxon>
        <taxon>Fungi</taxon>
        <taxon>Fungi incertae sedis</taxon>
        <taxon>Mucoromycota</taxon>
        <taxon>Glomeromycotina</taxon>
        <taxon>Glomeromycetes</taxon>
        <taxon>Diversisporales</taxon>
        <taxon>Gigasporaceae</taxon>
        <taxon>Cetraspora</taxon>
    </lineage>
</organism>
<keyword evidence="2" id="KW-1185">Reference proteome</keyword>
<reference evidence="1" key="1">
    <citation type="submission" date="2021-06" db="EMBL/GenBank/DDBJ databases">
        <authorList>
            <person name="Kallberg Y."/>
            <person name="Tangrot J."/>
            <person name="Rosling A."/>
        </authorList>
    </citation>
    <scope>NUCLEOTIDE SEQUENCE</scope>
    <source>
        <strain evidence="1">FL966</strain>
    </source>
</reference>
<sequence length="77" mass="9200">KENLATSDYNKEVIEIEPESDDEDIMLDYSTSDIESSEEEIFKNIRNHDERFNQIVLYAENDNRLFDSLKILKERKN</sequence>
<evidence type="ECO:0000313" key="1">
    <source>
        <dbReference type="EMBL" id="CAG8724448.1"/>
    </source>
</evidence>
<dbReference type="Proteomes" id="UP000789759">
    <property type="component" value="Unassembled WGS sequence"/>
</dbReference>
<evidence type="ECO:0000313" key="2">
    <source>
        <dbReference type="Proteomes" id="UP000789759"/>
    </source>
</evidence>
<feature type="non-terminal residue" evidence="1">
    <location>
        <position position="1"/>
    </location>
</feature>
<gene>
    <name evidence="1" type="ORF">CPELLU_LOCUS13084</name>
</gene>
<name>A0A9N9I7P8_9GLOM</name>
<dbReference type="EMBL" id="CAJVQA010013461">
    <property type="protein sequence ID" value="CAG8724448.1"/>
    <property type="molecule type" value="Genomic_DNA"/>
</dbReference>
<comment type="caution">
    <text evidence="1">The sequence shown here is derived from an EMBL/GenBank/DDBJ whole genome shotgun (WGS) entry which is preliminary data.</text>
</comment>